<dbReference type="GO" id="GO:0008999">
    <property type="term" value="F:protein-N-terminal-alanine acetyltransferase activity"/>
    <property type="evidence" value="ECO:0007669"/>
    <property type="project" value="TreeGrafter"/>
</dbReference>
<dbReference type="EMBL" id="JAAEEH010000033">
    <property type="protein sequence ID" value="NDL68291.1"/>
    <property type="molecule type" value="Genomic_DNA"/>
</dbReference>
<evidence type="ECO:0000313" key="3">
    <source>
        <dbReference type="Proteomes" id="UP000461585"/>
    </source>
</evidence>
<dbReference type="PROSITE" id="PS51186">
    <property type="entry name" value="GNAT"/>
    <property type="match status" value="1"/>
</dbReference>
<organism evidence="2 3">
    <name type="scientific">Anaerotalea alkaliphila</name>
    <dbReference type="NCBI Taxonomy" id="2662126"/>
    <lineage>
        <taxon>Bacteria</taxon>
        <taxon>Bacillati</taxon>
        <taxon>Bacillota</taxon>
        <taxon>Clostridia</taxon>
        <taxon>Eubacteriales</taxon>
        <taxon>Anaerotalea</taxon>
    </lineage>
</organism>
<proteinExistence type="predicted"/>
<protein>
    <submittedName>
        <fullName evidence="2">GNAT family N-acetyltransferase</fullName>
    </submittedName>
</protein>
<dbReference type="InterPro" id="IPR051908">
    <property type="entry name" value="Ribosomal_N-acetyltransferase"/>
</dbReference>
<dbReference type="SUPFAM" id="SSF55729">
    <property type="entry name" value="Acyl-CoA N-acyltransferases (Nat)"/>
    <property type="match status" value="1"/>
</dbReference>
<gene>
    <name evidence="2" type="ORF">GXN74_11115</name>
</gene>
<dbReference type="Gene3D" id="3.40.630.30">
    <property type="match status" value="1"/>
</dbReference>
<keyword evidence="3" id="KW-1185">Reference proteome</keyword>
<dbReference type="InterPro" id="IPR016181">
    <property type="entry name" value="Acyl_CoA_acyltransferase"/>
</dbReference>
<dbReference type="Proteomes" id="UP000461585">
    <property type="component" value="Unassembled WGS sequence"/>
</dbReference>
<dbReference type="Pfam" id="PF13302">
    <property type="entry name" value="Acetyltransf_3"/>
    <property type="match status" value="1"/>
</dbReference>
<dbReference type="GO" id="GO:0005737">
    <property type="term" value="C:cytoplasm"/>
    <property type="evidence" value="ECO:0007669"/>
    <property type="project" value="TreeGrafter"/>
</dbReference>
<name>A0A7X5HXG7_9FIRM</name>
<dbReference type="PANTHER" id="PTHR43441:SF11">
    <property type="entry name" value="RIBOSOMAL-PROTEIN-SERINE ACETYLTRANSFERASE"/>
    <property type="match status" value="1"/>
</dbReference>
<sequence length="181" mass="20770">MDLRKVLVGDRTALRPVEPEDKSFILSHLGDEGVYQHIVNREPIATLEEAEAYIDAHMGGDRQNRWVIELLTSKQKIGTIGFYNLDRQNHTAGISYDLSRMYWHQGIMSEVLGIVIAYGLEDLGLNRIEALVHLENLPAYYALRKKGFVAEGIIREAYYSHGKYHDHYLMSILQGQAKRRN</sequence>
<reference evidence="2 3" key="1">
    <citation type="submission" date="2020-01" db="EMBL/GenBank/DDBJ databases">
        <title>Anaeroalcalibacter tamaniensis gen. nov., sp. nov., moderately halophilic strictly anaerobic fermenter bacterium from mud volcano of Taman peninsula.</title>
        <authorList>
            <person name="Frolova A."/>
            <person name="Merkel A.Y."/>
            <person name="Slobodkin A.I."/>
        </authorList>
    </citation>
    <scope>NUCLEOTIDE SEQUENCE [LARGE SCALE GENOMIC DNA]</scope>
    <source>
        <strain evidence="2 3">F-3ap</strain>
    </source>
</reference>
<evidence type="ECO:0000313" key="2">
    <source>
        <dbReference type="EMBL" id="NDL68291.1"/>
    </source>
</evidence>
<dbReference type="RefSeq" id="WP_162371014.1">
    <property type="nucleotide sequence ID" value="NZ_JAAEEH010000033.1"/>
</dbReference>
<dbReference type="PANTHER" id="PTHR43441">
    <property type="entry name" value="RIBOSOMAL-PROTEIN-SERINE ACETYLTRANSFERASE"/>
    <property type="match status" value="1"/>
</dbReference>
<feature type="domain" description="N-acetyltransferase" evidence="1">
    <location>
        <begin position="12"/>
        <end position="175"/>
    </location>
</feature>
<dbReference type="AlphaFoldDB" id="A0A7X5HXG7"/>
<comment type="caution">
    <text evidence="2">The sequence shown here is derived from an EMBL/GenBank/DDBJ whole genome shotgun (WGS) entry which is preliminary data.</text>
</comment>
<accession>A0A7X5HXG7</accession>
<evidence type="ECO:0000259" key="1">
    <source>
        <dbReference type="PROSITE" id="PS51186"/>
    </source>
</evidence>
<dbReference type="GO" id="GO:1990189">
    <property type="term" value="F:protein N-terminal-serine acetyltransferase activity"/>
    <property type="evidence" value="ECO:0007669"/>
    <property type="project" value="TreeGrafter"/>
</dbReference>
<dbReference type="InterPro" id="IPR000182">
    <property type="entry name" value="GNAT_dom"/>
</dbReference>
<keyword evidence="2" id="KW-0808">Transferase</keyword>